<gene>
    <name evidence="11" type="ORF">PFLUV_G00104920</name>
</gene>
<evidence type="ECO:0000256" key="9">
    <source>
        <dbReference type="SAM" id="Phobius"/>
    </source>
</evidence>
<dbReference type="EMBL" id="VHII01000008">
    <property type="protein sequence ID" value="KAF1387389.1"/>
    <property type="molecule type" value="Genomic_DNA"/>
</dbReference>
<evidence type="ECO:0000256" key="7">
    <source>
        <dbReference type="ARBA" id="ARBA00032251"/>
    </source>
</evidence>
<protein>
    <recommendedName>
        <fullName evidence="3">Thyrotropin-releasing hormone receptor</fullName>
    </recommendedName>
    <alternativeName>
        <fullName evidence="7">Thyroliberin receptor</fullName>
    </alternativeName>
</protein>
<evidence type="ECO:0000256" key="3">
    <source>
        <dbReference type="ARBA" id="ARBA00018873"/>
    </source>
</evidence>
<feature type="compositionally biased region" description="Polar residues" evidence="8">
    <location>
        <begin position="185"/>
        <end position="194"/>
    </location>
</feature>
<dbReference type="PRINTS" id="PR01846">
    <property type="entry name" value="TRHRFAMILY"/>
</dbReference>
<organism evidence="11 12">
    <name type="scientific">Perca fluviatilis</name>
    <name type="common">European perch</name>
    <dbReference type="NCBI Taxonomy" id="8168"/>
    <lineage>
        <taxon>Eukaryota</taxon>
        <taxon>Metazoa</taxon>
        <taxon>Chordata</taxon>
        <taxon>Craniata</taxon>
        <taxon>Vertebrata</taxon>
        <taxon>Euteleostomi</taxon>
        <taxon>Actinopterygii</taxon>
        <taxon>Neopterygii</taxon>
        <taxon>Teleostei</taxon>
        <taxon>Neoteleostei</taxon>
        <taxon>Acanthomorphata</taxon>
        <taxon>Eupercaria</taxon>
        <taxon>Perciformes</taxon>
        <taxon>Percoidei</taxon>
        <taxon>Percidae</taxon>
        <taxon>Percinae</taxon>
        <taxon>Perca</taxon>
    </lineage>
</organism>
<evidence type="ECO:0000256" key="8">
    <source>
        <dbReference type="SAM" id="MobiDB-lite"/>
    </source>
</evidence>
<dbReference type="InterPro" id="IPR002120">
    <property type="entry name" value="TRH_rcpt_1"/>
</dbReference>
<dbReference type="InterPro" id="IPR000276">
    <property type="entry name" value="GPCR_Rhodpsn"/>
</dbReference>
<sequence length="194" mass="21563">MLAVVVILFAVLWMPYRTLVLINSFVSTPYLDAWFLLFCRTCIYANSAINPVIYNAMSQKFRSAFRGLYRCQQPAGNQRTLSMIQTGFGTFREPRASQANSNGTNEKARRDMNTVTDVTAKQNRSGHQETATVNGKKADHTIDLSSATLSFGVGPAETTPSGDEEAVWPSLNDTTDNLAERHTTNDQQESMQIL</sequence>
<dbReference type="PANTHER" id="PTHR46061">
    <property type="entry name" value="THYROTROPIN-RELEASING HORMONE RECEPTOR"/>
    <property type="match status" value="1"/>
</dbReference>
<dbReference type="AlphaFoldDB" id="A0A6A5F817"/>
<keyword evidence="6 9" id="KW-0472">Membrane</keyword>
<comment type="subcellular location">
    <subcellularLocation>
        <location evidence="2">Membrane</location>
    </subcellularLocation>
</comment>
<feature type="compositionally biased region" description="Polar residues" evidence="8">
    <location>
        <begin position="117"/>
        <end position="133"/>
    </location>
</feature>
<feature type="region of interest" description="Disordered" evidence="8">
    <location>
        <begin position="117"/>
        <end position="194"/>
    </location>
</feature>
<evidence type="ECO:0000256" key="5">
    <source>
        <dbReference type="ARBA" id="ARBA00022989"/>
    </source>
</evidence>
<feature type="transmembrane region" description="Helical" evidence="9">
    <location>
        <begin position="34"/>
        <end position="56"/>
    </location>
</feature>
<evidence type="ECO:0000313" key="12">
    <source>
        <dbReference type="Proteomes" id="UP000465112"/>
    </source>
</evidence>
<dbReference type="GO" id="GO:0016020">
    <property type="term" value="C:membrane"/>
    <property type="evidence" value="ECO:0007669"/>
    <property type="project" value="UniProtKB-SubCell"/>
</dbReference>
<keyword evidence="4 9" id="KW-0812">Transmembrane</keyword>
<evidence type="ECO:0000256" key="6">
    <source>
        <dbReference type="ARBA" id="ARBA00023136"/>
    </source>
</evidence>
<accession>A0A6A5F817</accession>
<dbReference type="Pfam" id="PF00001">
    <property type="entry name" value="7tm_1"/>
    <property type="match status" value="1"/>
</dbReference>
<dbReference type="Proteomes" id="UP000465112">
    <property type="component" value="Chromosome 8"/>
</dbReference>
<evidence type="ECO:0000313" key="11">
    <source>
        <dbReference type="EMBL" id="KAF1387389.1"/>
    </source>
</evidence>
<dbReference type="PANTHER" id="PTHR46061:SF5">
    <property type="entry name" value="THYROTROPIN-RELEASING HORMONE RECEPTOR"/>
    <property type="match status" value="1"/>
</dbReference>
<evidence type="ECO:0000256" key="2">
    <source>
        <dbReference type="ARBA" id="ARBA00004370"/>
    </source>
</evidence>
<reference evidence="11 12" key="1">
    <citation type="submission" date="2019-06" db="EMBL/GenBank/DDBJ databases">
        <title>A chromosome-scale genome assembly of the European perch, Perca fluviatilis.</title>
        <authorList>
            <person name="Roques C."/>
            <person name="Zahm M."/>
            <person name="Cabau C."/>
            <person name="Klopp C."/>
            <person name="Bouchez O."/>
            <person name="Donnadieu C."/>
            <person name="Kuhl H."/>
            <person name="Gislard M."/>
            <person name="Guendouz S."/>
            <person name="Journot L."/>
            <person name="Haffray P."/>
            <person name="Bestin A."/>
            <person name="Morvezen R."/>
            <person name="Feron R."/>
            <person name="Wen M."/>
            <person name="Jouanno E."/>
            <person name="Herpin A."/>
            <person name="Schartl M."/>
            <person name="Postlethwait J."/>
            <person name="Schaerlinger B."/>
            <person name="Chardard D."/>
            <person name="Lecocq T."/>
            <person name="Poncet C."/>
            <person name="Jaffrelo L."/>
            <person name="Lampietro C."/>
            <person name="Guiguen Y."/>
        </authorList>
    </citation>
    <scope>NUCLEOTIDE SEQUENCE [LARGE SCALE GENOMIC DNA]</scope>
    <source>
        <tissue evidence="11">Blood</tissue>
    </source>
</reference>
<name>A0A6A5F817_PERFL</name>
<proteinExistence type="predicted"/>
<dbReference type="Gene3D" id="1.20.1070.10">
    <property type="entry name" value="Rhodopsin 7-helix transmembrane proteins"/>
    <property type="match status" value="1"/>
</dbReference>
<dbReference type="GO" id="GO:0004997">
    <property type="term" value="F:thyrotropin-releasing hormone receptor activity"/>
    <property type="evidence" value="ECO:0007669"/>
    <property type="project" value="InterPro"/>
</dbReference>
<keyword evidence="12" id="KW-1185">Reference proteome</keyword>
<comment type="function">
    <text evidence="1">Receptor for thyrotropin-releasing hormone (TRH). Upon ligand binding, this G-protein-coupled receptor triggers activation of the phosphatidylinositol (IP3)-calcium-protein kinase C (PKC) pathway.</text>
</comment>
<dbReference type="GO" id="GO:0007200">
    <property type="term" value="P:phospholipase C-activating G protein-coupled receptor signaling pathway"/>
    <property type="evidence" value="ECO:0007669"/>
    <property type="project" value="TreeGrafter"/>
</dbReference>
<keyword evidence="5 9" id="KW-1133">Transmembrane helix</keyword>
<dbReference type="SUPFAM" id="SSF81321">
    <property type="entry name" value="Family A G protein-coupled receptor-like"/>
    <property type="match status" value="1"/>
</dbReference>
<evidence type="ECO:0000256" key="1">
    <source>
        <dbReference type="ARBA" id="ARBA00004100"/>
    </source>
</evidence>
<dbReference type="PROSITE" id="PS50262">
    <property type="entry name" value="G_PROTEIN_RECEP_F1_2"/>
    <property type="match status" value="1"/>
</dbReference>
<feature type="domain" description="G-protein coupled receptors family 1 profile" evidence="10">
    <location>
        <begin position="1"/>
        <end position="54"/>
    </location>
</feature>
<evidence type="ECO:0000259" key="10">
    <source>
        <dbReference type="PROSITE" id="PS50262"/>
    </source>
</evidence>
<dbReference type="InterPro" id="IPR017452">
    <property type="entry name" value="GPCR_Rhodpsn_7TM"/>
</dbReference>
<evidence type="ECO:0000256" key="4">
    <source>
        <dbReference type="ARBA" id="ARBA00022692"/>
    </source>
</evidence>
<comment type="caution">
    <text evidence="11">The sequence shown here is derived from an EMBL/GenBank/DDBJ whole genome shotgun (WGS) entry which is preliminary data.</text>
</comment>